<keyword evidence="1" id="KW-0472">Membrane</keyword>
<evidence type="ECO:0000313" key="3">
    <source>
        <dbReference type="Proteomes" id="UP000277582"/>
    </source>
</evidence>
<organism evidence="2 3">
    <name type="scientific">Candidatus Methanodesulfokora washburnensis</name>
    <dbReference type="NCBI Taxonomy" id="2478471"/>
    <lineage>
        <taxon>Archaea</taxon>
        <taxon>Thermoproteota</taxon>
        <taxon>Candidatus Korarchaeia</taxon>
        <taxon>Candidatus Korarchaeia incertae sedis</taxon>
        <taxon>Candidatus Methanodesulfokora</taxon>
    </lineage>
</organism>
<accession>A0A429GFC1</accession>
<keyword evidence="3" id="KW-1185">Reference proteome</keyword>
<comment type="caution">
    <text evidence="2">The sequence shown here is derived from an EMBL/GenBank/DDBJ whole genome shotgun (WGS) entry which is preliminary data.</text>
</comment>
<reference evidence="2 3" key="1">
    <citation type="submission" date="2018-10" db="EMBL/GenBank/DDBJ databases">
        <title>Co-occurring genomic capacity for anaerobic methane metabolism and dissimilatory sulfite reduction discovered in the Korarchaeota.</title>
        <authorList>
            <person name="Mckay L.J."/>
            <person name="Dlakic M."/>
            <person name="Fields M.W."/>
            <person name="Delmont T.O."/>
            <person name="Eren A.M."/>
            <person name="Jay Z.J."/>
            <person name="Klingelsmith K.B."/>
            <person name="Rusch D.B."/>
            <person name="Inskeep W.P."/>
        </authorList>
    </citation>
    <scope>NUCLEOTIDE SEQUENCE [LARGE SCALE GENOMIC DNA]</scope>
    <source>
        <strain evidence="2 3">MDKW</strain>
    </source>
</reference>
<keyword evidence="1" id="KW-1133">Transmembrane helix</keyword>
<proteinExistence type="predicted"/>
<name>A0A429GFC1_9CREN</name>
<evidence type="ECO:0000313" key="2">
    <source>
        <dbReference type="EMBL" id="RSN72440.1"/>
    </source>
</evidence>
<dbReference type="RefSeq" id="WP_125672530.1">
    <property type="nucleotide sequence ID" value="NZ_RCOS01000153.1"/>
</dbReference>
<dbReference type="Proteomes" id="UP000277582">
    <property type="component" value="Unassembled WGS sequence"/>
</dbReference>
<feature type="transmembrane region" description="Helical" evidence="1">
    <location>
        <begin position="243"/>
        <end position="265"/>
    </location>
</feature>
<protein>
    <submittedName>
        <fullName evidence="2">Uncharacterized protein</fullName>
    </submittedName>
</protein>
<evidence type="ECO:0000256" key="1">
    <source>
        <dbReference type="SAM" id="Phobius"/>
    </source>
</evidence>
<keyword evidence="1" id="KW-0812">Transmembrane</keyword>
<sequence>MPAASGRRTHISLQIDAGYAFLGFLALLLIIFGIIYPLYGHWSYKAGTQSTVLFGFSDGSVKEIDPVTPVQALVNDQNRQFVYVQLKTQLSGDYSKPFKVQYRVLARTSSDPSGVFNYQSQWLDSFTFQSMQDWQNWANVPGQRGLYTTNYMGYKGSSKYVMILPMSSGFYDKCYLLQDPQGDVNGHYTQVNCWYVEDWLRQKYSDGTVVELDFQVRVVDSNGNVIAGPVDASPRFSVKLAPAGSTTGTLSIVSVGTAYGTLMMVPTQSAVASGVTIINWTYIGILLCVLGIIYLAVFRKKRRRR</sequence>
<dbReference type="EMBL" id="RCOS01000153">
    <property type="protein sequence ID" value="RSN72440.1"/>
    <property type="molecule type" value="Genomic_DNA"/>
</dbReference>
<feature type="transmembrane region" description="Helical" evidence="1">
    <location>
        <begin position="20"/>
        <end position="39"/>
    </location>
</feature>
<feature type="transmembrane region" description="Helical" evidence="1">
    <location>
        <begin position="277"/>
        <end position="297"/>
    </location>
</feature>
<gene>
    <name evidence="2" type="ORF">D6D85_13800</name>
</gene>
<dbReference type="AlphaFoldDB" id="A0A429GFC1"/>